<dbReference type="Gene3D" id="3.40.220.10">
    <property type="entry name" value="Leucine Aminopeptidase, subunit E, domain 1"/>
    <property type="match status" value="1"/>
</dbReference>
<accession>A0A9W9QKL1</accession>
<reference evidence="1" key="2">
    <citation type="journal article" date="2023" name="IMA Fungus">
        <title>Comparative genomic study of the Penicillium genus elucidates a diverse pangenome and 15 lateral gene transfer events.</title>
        <authorList>
            <person name="Petersen C."/>
            <person name="Sorensen T."/>
            <person name="Nielsen M.R."/>
            <person name="Sondergaard T.E."/>
            <person name="Sorensen J.L."/>
            <person name="Fitzpatrick D.A."/>
            <person name="Frisvad J.C."/>
            <person name="Nielsen K.L."/>
        </authorList>
    </citation>
    <scope>NUCLEOTIDE SEQUENCE</scope>
    <source>
        <strain evidence="1">IBT 35673</strain>
    </source>
</reference>
<evidence type="ECO:0008006" key="3">
    <source>
        <dbReference type="Google" id="ProtNLM"/>
    </source>
</evidence>
<organism evidence="1 2">
    <name type="scientific">Penicillium brevicompactum</name>
    <dbReference type="NCBI Taxonomy" id="5074"/>
    <lineage>
        <taxon>Eukaryota</taxon>
        <taxon>Fungi</taxon>
        <taxon>Dikarya</taxon>
        <taxon>Ascomycota</taxon>
        <taxon>Pezizomycotina</taxon>
        <taxon>Eurotiomycetes</taxon>
        <taxon>Eurotiomycetidae</taxon>
        <taxon>Eurotiales</taxon>
        <taxon>Aspergillaceae</taxon>
        <taxon>Penicillium</taxon>
    </lineage>
</organism>
<dbReference type="InterPro" id="IPR043472">
    <property type="entry name" value="Macro_dom-like"/>
</dbReference>
<sequence length="235" mass="26654">MTSNIPEVLLLCMDKDFITAFNTALKKTWPSHDNSKVKIKPINERFNSLPAETTFDLVVSPANSYGRLDGAFDHAISATFSPRDDYHALTRAAQEVLYEKWRGFAPPGSCTLVPFPTELRKNGYGCSWVAICPTMREPSNANWDREVVYECVWSLLCQIEGFNRTLGQSGDKIERILMTPLAVGVGKVSAERWATQTVLAFKHFVDAVERPKRWGALQWNDIEKDCAEVEKTWKY</sequence>
<gene>
    <name evidence="1" type="ORF">N7452_006369</name>
</gene>
<dbReference type="SUPFAM" id="SSF52949">
    <property type="entry name" value="Macro domain-like"/>
    <property type="match status" value="1"/>
</dbReference>
<reference evidence="1" key="1">
    <citation type="submission" date="2022-12" db="EMBL/GenBank/DDBJ databases">
        <authorList>
            <person name="Petersen C."/>
        </authorList>
    </citation>
    <scope>NUCLEOTIDE SEQUENCE</scope>
    <source>
        <strain evidence="1">IBT 35673</strain>
    </source>
</reference>
<dbReference type="Proteomes" id="UP001147695">
    <property type="component" value="Unassembled WGS sequence"/>
</dbReference>
<dbReference type="EMBL" id="JAPZBQ010000003">
    <property type="protein sequence ID" value="KAJ5339641.1"/>
    <property type="molecule type" value="Genomic_DNA"/>
</dbReference>
<name>A0A9W9QKL1_PENBR</name>
<evidence type="ECO:0000313" key="1">
    <source>
        <dbReference type="EMBL" id="KAJ5339641.1"/>
    </source>
</evidence>
<proteinExistence type="predicted"/>
<dbReference type="AlphaFoldDB" id="A0A9W9QKL1"/>
<protein>
    <recommendedName>
        <fullName evidence="3">Macro domain-like protein</fullName>
    </recommendedName>
</protein>
<evidence type="ECO:0000313" key="2">
    <source>
        <dbReference type="Proteomes" id="UP001147695"/>
    </source>
</evidence>
<comment type="caution">
    <text evidence="1">The sequence shown here is derived from an EMBL/GenBank/DDBJ whole genome shotgun (WGS) entry which is preliminary data.</text>
</comment>